<keyword evidence="1" id="KW-0233">DNA recombination</keyword>
<evidence type="ECO:0000256" key="1">
    <source>
        <dbReference type="ARBA" id="ARBA00023172"/>
    </source>
</evidence>
<dbReference type="PANTHER" id="PTHR10948:SF23">
    <property type="entry name" value="TRANSPOSASE INSI FOR INSERTION SEQUENCE ELEMENT IS30A-RELATED"/>
    <property type="match status" value="1"/>
</dbReference>
<name>A0A2T3M4H5_PHOLE</name>
<dbReference type="NCBIfam" id="NF033563">
    <property type="entry name" value="transpos_IS30"/>
    <property type="match status" value="1"/>
</dbReference>
<dbReference type="InterPro" id="IPR009057">
    <property type="entry name" value="Homeodomain-like_sf"/>
</dbReference>
<dbReference type="GO" id="GO:0015074">
    <property type="term" value="P:DNA integration"/>
    <property type="evidence" value="ECO:0007669"/>
    <property type="project" value="InterPro"/>
</dbReference>
<dbReference type="Proteomes" id="UP000240410">
    <property type="component" value="Unassembled WGS sequence"/>
</dbReference>
<sequence length="315" mass="35937">MSYQQLTEGRRYQISTLLELGISISEIALKVKCHRATVYRELKRNRAHGQYCPKYAHASSVSRRKAAHKYRIPVERIEFVGLLISIDWSPEQISSVLTKAGASISHEWIYRYIAQDKCQGGKLYRHLRQGHKRYRKGLKEKAPMIKNAISIDERASIVDNRERFGDWEIDTVLGKHGTGAIVTILERKSRFYLAKKVASKSAAEVTKATIDMLTPYKDYVHTITADNGREFAGHQEIAEALDADLYFAHPYSSWERGANENANGLLRQYVKKGTDLRTVTDDDIQFAQSRINNRPKKCLGFKQPAVIFKEMAMAA</sequence>
<dbReference type="GO" id="GO:0006310">
    <property type="term" value="P:DNA recombination"/>
    <property type="evidence" value="ECO:0007669"/>
    <property type="project" value="UniProtKB-KW"/>
</dbReference>
<dbReference type="SUPFAM" id="SSF46689">
    <property type="entry name" value="Homeodomain-like"/>
    <property type="match status" value="1"/>
</dbReference>
<evidence type="ECO:0000313" key="4">
    <source>
        <dbReference type="Proteomes" id="UP000240410"/>
    </source>
</evidence>
<dbReference type="EMBL" id="PYOJ01000046">
    <property type="protein sequence ID" value="PSV86793.1"/>
    <property type="molecule type" value="Genomic_DNA"/>
</dbReference>
<dbReference type="RefSeq" id="WP_107277485.1">
    <property type="nucleotide sequence ID" value="NZ_PYOJ01000046.1"/>
</dbReference>
<accession>A0A2T3M4H5</accession>
<organism evidence="3 4">
    <name type="scientific">Photobacterium leiognathi</name>
    <dbReference type="NCBI Taxonomy" id="553611"/>
    <lineage>
        <taxon>Bacteria</taxon>
        <taxon>Pseudomonadati</taxon>
        <taxon>Pseudomonadota</taxon>
        <taxon>Gammaproteobacteria</taxon>
        <taxon>Vibrionales</taxon>
        <taxon>Vibrionaceae</taxon>
        <taxon>Photobacterium</taxon>
    </lineage>
</organism>
<dbReference type="InterPro" id="IPR053392">
    <property type="entry name" value="Transposase_IS30-like"/>
</dbReference>
<dbReference type="Gene3D" id="3.30.420.10">
    <property type="entry name" value="Ribonuclease H-like superfamily/Ribonuclease H"/>
    <property type="match status" value="1"/>
</dbReference>
<dbReference type="InterPro" id="IPR012337">
    <property type="entry name" value="RNaseH-like_sf"/>
</dbReference>
<evidence type="ECO:0000259" key="2">
    <source>
        <dbReference type="PROSITE" id="PS50994"/>
    </source>
</evidence>
<gene>
    <name evidence="3" type="ORF">CTM89_20460</name>
</gene>
<dbReference type="PROSITE" id="PS50994">
    <property type="entry name" value="INTEGRASE"/>
    <property type="match status" value="1"/>
</dbReference>
<reference evidence="3 4" key="1">
    <citation type="submission" date="2018-03" db="EMBL/GenBank/DDBJ databases">
        <title>Whole genome sequencing of Histamine producing bacteria.</title>
        <authorList>
            <person name="Butler K."/>
        </authorList>
    </citation>
    <scope>NUCLEOTIDE SEQUENCE [LARGE SCALE GENOMIC DNA]</scope>
    <source>
        <strain evidence="3 4">ATCC 33979</strain>
    </source>
</reference>
<dbReference type="InterPro" id="IPR051917">
    <property type="entry name" value="Transposase-Integrase"/>
</dbReference>
<dbReference type="Pfam" id="PF00665">
    <property type="entry name" value="rve"/>
    <property type="match status" value="1"/>
</dbReference>
<comment type="caution">
    <text evidence="3">The sequence shown here is derived from an EMBL/GenBank/DDBJ whole genome shotgun (WGS) entry which is preliminary data.</text>
</comment>
<dbReference type="Gene3D" id="1.10.10.60">
    <property type="entry name" value="Homeodomain-like"/>
    <property type="match status" value="1"/>
</dbReference>
<protein>
    <submittedName>
        <fullName evidence="3">IS30 family transposase</fullName>
    </submittedName>
</protein>
<dbReference type="AlphaFoldDB" id="A0A2T3M4H5"/>
<proteinExistence type="predicted"/>
<dbReference type="Pfam" id="PF13936">
    <property type="entry name" value="HTH_38"/>
    <property type="match status" value="1"/>
</dbReference>
<dbReference type="GO" id="GO:0003676">
    <property type="term" value="F:nucleic acid binding"/>
    <property type="evidence" value="ECO:0007669"/>
    <property type="project" value="InterPro"/>
</dbReference>
<dbReference type="InterPro" id="IPR036397">
    <property type="entry name" value="RNaseH_sf"/>
</dbReference>
<feature type="domain" description="Integrase catalytic" evidence="2">
    <location>
        <begin position="158"/>
        <end position="312"/>
    </location>
</feature>
<dbReference type="GO" id="GO:0004803">
    <property type="term" value="F:transposase activity"/>
    <property type="evidence" value="ECO:0007669"/>
    <property type="project" value="TreeGrafter"/>
</dbReference>
<dbReference type="PANTHER" id="PTHR10948">
    <property type="entry name" value="TRANSPOSASE"/>
    <property type="match status" value="1"/>
</dbReference>
<dbReference type="InterPro" id="IPR001584">
    <property type="entry name" value="Integrase_cat-core"/>
</dbReference>
<dbReference type="InterPro" id="IPR025246">
    <property type="entry name" value="IS30-like_HTH"/>
</dbReference>
<dbReference type="GO" id="GO:0032196">
    <property type="term" value="P:transposition"/>
    <property type="evidence" value="ECO:0007669"/>
    <property type="project" value="TreeGrafter"/>
</dbReference>
<dbReference type="OrthoDB" id="9803231at2"/>
<evidence type="ECO:0000313" key="3">
    <source>
        <dbReference type="EMBL" id="PSV86793.1"/>
    </source>
</evidence>
<dbReference type="GO" id="GO:0005829">
    <property type="term" value="C:cytosol"/>
    <property type="evidence" value="ECO:0007669"/>
    <property type="project" value="TreeGrafter"/>
</dbReference>
<dbReference type="SUPFAM" id="SSF53098">
    <property type="entry name" value="Ribonuclease H-like"/>
    <property type="match status" value="1"/>
</dbReference>